<dbReference type="HAMAP" id="MF_00133">
    <property type="entry name" value="Trp_synth_beta"/>
    <property type="match status" value="1"/>
</dbReference>
<dbReference type="PROSITE" id="PS00168">
    <property type="entry name" value="TRP_SYNTHASE_BETA"/>
    <property type="match status" value="1"/>
</dbReference>
<dbReference type="AlphaFoldDB" id="A0A8T8DW27"/>
<evidence type="ECO:0000313" key="14">
    <source>
        <dbReference type="EMBL" id="QRV13778.1"/>
    </source>
</evidence>
<evidence type="ECO:0000259" key="13">
    <source>
        <dbReference type="Pfam" id="PF00291"/>
    </source>
</evidence>
<evidence type="ECO:0000256" key="12">
    <source>
        <dbReference type="HAMAP-Rule" id="MF_00133"/>
    </source>
</evidence>
<dbReference type="PIRSF" id="PIRSF001413">
    <property type="entry name" value="Trp_syn_beta"/>
    <property type="match status" value="1"/>
</dbReference>
<dbReference type="InterPro" id="IPR036052">
    <property type="entry name" value="TrpB-like_PALP_sf"/>
</dbReference>
<keyword evidence="7 12" id="KW-0822">Tryptophan biosynthesis</keyword>
<dbReference type="GeneID" id="62875964"/>
<dbReference type="InterPro" id="IPR023026">
    <property type="entry name" value="Trp_synth_beta/beta-like"/>
</dbReference>
<dbReference type="SUPFAM" id="SSF53686">
    <property type="entry name" value="Tryptophan synthase beta subunit-like PLP-dependent enzymes"/>
    <property type="match status" value="1"/>
</dbReference>
<comment type="catalytic activity">
    <reaction evidence="11 12">
        <text>(1S,2R)-1-C-(indol-3-yl)glycerol 3-phosphate + L-serine = D-glyceraldehyde 3-phosphate + L-tryptophan + H2O</text>
        <dbReference type="Rhea" id="RHEA:10532"/>
        <dbReference type="ChEBI" id="CHEBI:15377"/>
        <dbReference type="ChEBI" id="CHEBI:33384"/>
        <dbReference type="ChEBI" id="CHEBI:57912"/>
        <dbReference type="ChEBI" id="CHEBI:58866"/>
        <dbReference type="ChEBI" id="CHEBI:59776"/>
        <dbReference type="EC" id="4.2.1.20"/>
    </reaction>
</comment>
<evidence type="ECO:0000256" key="10">
    <source>
        <dbReference type="ARBA" id="ARBA00023239"/>
    </source>
</evidence>
<dbReference type="Pfam" id="PF00291">
    <property type="entry name" value="PALP"/>
    <property type="match status" value="1"/>
</dbReference>
<evidence type="ECO:0000256" key="4">
    <source>
        <dbReference type="ARBA" id="ARBA00009982"/>
    </source>
</evidence>
<dbReference type="CDD" id="cd06446">
    <property type="entry name" value="Trp-synth_B"/>
    <property type="match status" value="1"/>
</dbReference>
<dbReference type="Proteomes" id="UP000637819">
    <property type="component" value="Chromosome"/>
</dbReference>
<keyword evidence="6 12" id="KW-0028">Amino-acid biosynthesis</keyword>
<dbReference type="PANTHER" id="PTHR48077:SF3">
    <property type="entry name" value="TRYPTOPHAN SYNTHASE"/>
    <property type="match status" value="1"/>
</dbReference>
<keyword evidence="9 12" id="KW-0057">Aromatic amino acid biosynthesis</keyword>
<dbReference type="OrthoDB" id="371827at2157"/>
<comment type="cofactor">
    <cofactor evidence="1 12">
        <name>pyridoxal 5'-phosphate</name>
        <dbReference type="ChEBI" id="CHEBI:597326"/>
    </cofactor>
</comment>
<dbReference type="Gene3D" id="3.40.50.1100">
    <property type="match status" value="2"/>
</dbReference>
<evidence type="ECO:0000256" key="11">
    <source>
        <dbReference type="ARBA" id="ARBA00049047"/>
    </source>
</evidence>
<name>A0A8T8DW27_9EURY</name>
<dbReference type="PANTHER" id="PTHR48077">
    <property type="entry name" value="TRYPTOPHAN SYNTHASE-RELATED"/>
    <property type="match status" value="1"/>
</dbReference>
<evidence type="ECO:0000256" key="5">
    <source>
        <dbReference type="ARBA" id="ARBA00011270"/>
    </source>
</evidence>
<gene>
    <name evidence="12 14" type="primary">trpB</name>
    <name evidence="14" type="ORF">JMJ58_12530</name>
</gene>
<dbReference type="EMBL" id="CP069188">
    <property type="protein sequence ID" value="QRV13778.1"/>
    <property type="molecule type" value="Genomic_DNA"/>
</dbReference>
<accession>A0A8T8DW27</accession>
<dbReference type="InterPro" id="IPR006653">
    <property type="entry name" value="Trp_synth_b_CS"/>
</dbReference>
<dbReference type="RefSeq" id="WP_204746741.1">
    <property type="nucleotide sequence ID" value="NZ_CP069188.1"/>
</dbReference>
<dbReference type="GO" id="GO:0005737">
    <property type="term" value="C:cytoplasm"/>
    <property type="evidence" value="ECO:0007669"/>
    <property type="project" value="TreeGrafter"/>
</dbReference>
<evidence type="ECO:0000256" key="6">
    <source>
        <dbReference type="ARBA" id="ARBA00022605"/>
    </source>
</evidence>
<evidence type="ECO:0000256" key="1">
    <source>
        <dbReference type="ARBA" id="ARBA00001933"/>
    </source>
</evidence>
<protein>
    <recommendedName>
        <fullName evidence="12">Tryptophan synthase beta chain</fullName>
        <ecNumber evidence="12">4.2.1.20</ecNumber>
    </recommendedName>
</protein>
<evidence type="ECO:0000313" key="15">
    <source>
        <dbReference type="Proteomes" id="UP000637819"/>
    </source>
</evidence>
<dbReference type="KEGG" id="hsal:JMJ58_12530"/>
<dbReference type="InterPro" id="IPR006654">
    <property type="entry name" value="Trp_synth_beta"/>
</dbReference>
<reference evidence="14 15" key="1">
    <citation type="submission" date="2021-01" db="EMBL/GenBank/DDBJ databases">
        <title>Genome Sequence and Methylation Pattern of Haloterrigena salifodinae BOL5-1, An Extremely Halophilic Archaeon from a Bolivian Salt Mine.</title>
        <authorList>
            <person name="DasSarma P."/>
            <person name="Anton B.P."/>
            <person name="DasSarma S.L."/>
            <person name="von Ehrenheim H.A.L."/>
            <person name="Martinez F.L."/>
            <person name="Guzman D."/>
            <person name="Roberts R.J."/>
            <person name="DasSarma S."/>
        </authorList>
    </citation>
    <scope>NUCLEOTIDE SEQUENCE [LARGE SCALE GENOMIC DNA]</scope>
    <source>
        <strain evidence="14 15">BOL5-1</strain>
    </source>
</reference>
<evidence type="ECO:0000256" key="2">
    <source>
        <dbReference type="ARBA" id="ARBA00002786"/>
    </source>
</evidence>
<dbReference type="GO" id="GO:0004834">
    <property type="term" value="F:tryptophan synthase activity"/>
    <property type="evidence" value="ECO:0007669"/>
    <property type="project" value="UniProtKB-UniRule"/>
</dbReference>
<organism evidence="14 15">
    <name type="scientific">Haloterrigena salifodinae</name>
    <dbReference type="NCBI Taxonomy" id="2675099"/>
    <lineage>
        <taxon>Archaea</taxon>
        <taxon>Methanobacteriati</taxon>
        <taxon>Methanobacteriota</taxon>
        <taxon>Stenosarchaea group</taxon>
        <taxon>Halobacteria</taxon>
        <taxon>Halobacteriales</taxon>
        <taxon>Natrialbaceae</taxon>
        <taxon>Haloterrigena</taxon>
    </lineage>
</organism>
<dbReference type="NCBIfam" id="TIGR00263">
    <property type="entry name" value="trpB"/>
    <property type="match status" value="1"/>
</dbReference>
<feature type="modified residue" description="N6-(pyridoxal phosphate)lysine" evidence="12">
    <location>
        <position position="84"/>
    </location>
</feature>
<sequence>MSDGAFEGYGGRHVPDPLQEPLEQLATAYDEVAETDDFQSELRGLLEEFAGRPTPLYYASNLSERYGAEIYLKREDLLHGGAHKINNALGQALLAKRAGRDRLIAETGAGQHGTATAMVGALLGLETEIYMGKKDVERQEMNVFRMRLMGAEVTEVTRGDEGLADAVDAALEDFAENVENTHYLVGSVVGPDPFPRMVRDFQSVIGREAREQFRERTGDLPDAAVACVGGGSNAIGLFHAFREDDVDFYGAEGGGEGSNSNRHAAPLAQGKDDVIHGMKTRVLDDDVEVHSVSAGLDYPGVGPEHAMFRAVGRCEYTGITDEEALAAFRELSETEGIIPALESSHAIARAIQLAEDGNHETILVNLSGRGDKDMETAASKFDLSQ</sequence>
<evidence type="ECO:0000256" key="9">
    <source>
        <dbReference type="ARBA" id="ARBA00023141"/>
    </source>
</evidence>
<comment type="function">
    <text evidence="2 12">The beta subunit is responsible for the synthesis of L-tryptophan from indole and L-serine.</text>
</comment>
<evidence type="ECO:0000256" key="7">
    <source>
        <dbReference type="ARBA" id="ARBA00022822"/>
    </source>
</evidence>
<dbReference type="InterPro" id="IPR001926">
    <property type="entry name" value="TrpB-like_PALP"/>
</dbReference>
<evidence type="ECO:0000256" key="3">
    <source>
        <dbReference type="ARBA" id="ARBA00004733"/>
    </source>
</evidence>
<feature type="domain" description="Tryptophan synthase beta chain-like PALP" evidence="13">
    <location>
        <begin position="50"/>
        <end position="368"/>
    </location>
</feature>
<evidence type="ECO:0000256" key="8">
    <source>
        <dbReference type="ARBA" id="ARBA00022898"/>
    </source>
</evidence>
<comment type="similarity">
    <text evidence="4 12">Belongs to the TrpB family.</text>
</comment>
<dbReference type="FunFam" id="3.40.50.1100:FF:000004">
    <property type="entry name" value="Tryptophan synthase beta chain"/>
    <property type="match status" value="1"/>
</dbReference>
<keyword evidence="15" id="KW-1185">Reference proteome</keyword>
<dbReference type="EC" id="4.2.1.20" evidence="12"/>
<comment type="subunit">
    <text evidence="5 12">Tetramer of two alpha and two beta chains.</text>
</comment>
<keyword evidence="8 12" id="KW-0663">Pyridoxal phosphate</keyword>
<proteinExistence type="inferred from homology"/>
<keyword evidence="10 12" id="KW-0456">Lyase</keyword>
<comment type="pathway">
    <text evidence="3 12">Amino-acid biosynthesis; L-tryptophan biosynthesis; L-tryptophan from chorismate: step 5/5.</text>
</comment>